<evidence type="ECO:0000313" key="4">
    <source>
        <dbReference type="Proteomes" id="UP000319263"/>
    </source>
</evidence>
<organism evidence="3 4">
    <name type="scientific">Microlunatus elymi</name>
    <dbReference type="NCBI Taxonomy" id="2596828"/>
    <lineage>
        <taxon>Bacteria</taxon>
        <taxon>Bacillati</taxon>
        <taxon>Actinomycetota</taxon>
        <taxon>Actinomycetes</taxon>
        <taxon>Propionibacteriales</taxon>
        <taxon>Propionibacteriaceae</taxon>
        <taxon>Microlunatus</taxon>
    </lineage>
</organism>
<dbReference type="EMBL" id="CP041692">
    <property type="protein sequence ID" value="QDP95662.1"/>
    <property type="molecule type" value="Genomic_DNA"/>
</dbReference>
<keyword evidence="4" id="KW-1185">Reference proteome</keyword>
<keyword evidence="2" id="KW-0732">Signal</keyword>
<sequence length="155" mass="15585">MRFRRLPRRHTSILLAATAATATVLLAGCDVSQGHVAGTAPGSSASQSSAVAPDTPGPSTPAASPASSVAASSGKPSIDQLQSGLASYFGLLPNMTSDQVRRAAACAAYPTFQELSTSGLTKIIKGQTADLRGADETSFQHVVTECITAAGGPGK</sequence>
<dbReference type="PROSITE" id="PS51257">
    <property type="entry name" value="PROKAR_LIPOPROTEIN"/>
    <property type="match status" value="1"/>
</dbReference>
<dbReference type="RefSeq" id="WP_143985630.1">
    <property type="nucleotide sequence ID" value="NZ_CP041692.1"/>
</dbReference>
<dbReference type="AlphaFoldDB" id="A0A516PX01"/>
<evidence type="ECO:0000313" key="3">
    <source>
        <dbReference type="EMBL" id="QDP95662.1"/>
    </source>
</evidence>
<dbReference type="KEGG" id="mik:FOE78_06860"/>
<feature type="chain" id="PRO_5039060087" description="Lipoprotein" evidence="2">
    <location>
        <begin position="28"/>
        <end position="155"/>
    </location>
</feature>
<feature type="region of interest" description="Disordered" evidence="1">
    <location>
        <begin position="38"/>
        <end position="77"/>
    </location>
</feature>
<protein>
    <recommendedName>
        <fullName evidence="5">Lipoprotein</fullName>
    </recommendedName>
</protein>
<feature type="compositionally biased region" description="Polar residues" evidence="1">
    <location>
        <begin position="41"/>
        <end position="50"/>
    </location>
</feature>
<feature type="signal peptide" evidence="2">
    <location>
        <begin position="1"/>
        <end position="27"/>
    </location>
</feature>
<reference evidence="3 4" key="1">
    <citation type="submission" date="2019-07" db="EMBL/GenBank/DDBJ databases">
        <title>Microlunatus dokdonensis sp. nov. isolated from the rhizospheric soil of the wild plant Elymus tsukushiensis.</title>
        <authorList>
            <person name="Ghim S.-Y."/>
            <person name="Hwang Y.-J."/>
            <person name="Son J.-S."/>
            <person name="Shin J.-H."/>
        </authorList>
    </citation>
    <scope>NUCLEOTIDE SEQUENCE [LARGE SCALE GENOMIC DNA]</scope>
    <source>
        <strain evidence="3 4">KUDC0627</strain>
    </source>
</reference>
<accession>A0A516PX01</accession>
<evidence type="ECO:0008006" key="5">
    <source>
        <dbReference type="Google" id="ProtNLM"/>
    </source>
</evidence>
<gene>
    <name evidence="3" type="ORF">FOE78_06860</name>
</gene>
<proteinExistence type="predicted"/>
<name>A0A516PX01_9ACTN</name>
<dbReference type="Proteomes" id="UP000319263">
    <property type="component" value="Chromosome"/>
</dbReference>
<evidence type="ECO:0000256" key="1">
    <source>
        <dbReference type="SAM" id="MobiDB-lite"/>
    </source>
</evidence>
<feature type="compositionally biased region" description="Low complexity" evidence="1">
    <location>
        <begin position="60"/>
        <end position="77"/>
    </location>
</feature>
<evidence type="ECO:0000256" key="2">
    <source>
        <dbReference type="SAM" id="SignalP"/>
    </source>
</evidence>